<feature type="compositionally biased region" description="Low complexity" evidence="1">
    <location>
        <begin position="42"/>
        <end position="59"/>
    </location>
</feature>
<feature type="compositionally biased region" description="Basic and acidic residues" evidence="1">
    <location>
        <begin position="20"/>
        <end position="33"/>
    </location>
</feature>
<protein>
    <recommendedName>
        <fullName evidence="4">Lipoprotein</fullName>
    </recommendedName>
</protein>
<proteinExistence type="predicted"/>
<dbReference type="PROSITE" id="PS51257">
    <property type="entry name" value="PROKAR_LIPOPROTEIN"/>
    <property type="match status" value="1"/>
</dbReference>
<accession>A0ABU8QR16</accession>
<dbReference type="Proteomes" id="UP001380290">
    <property type="component" value="Unassembled WGS sequence"/>
</dbReference>
<evidence type="ECO:0000313" key="3">
    <source>
        <dbReference type="Proteomes" id="UP001380290"/>
    </source>
</evidence>
<comment type="caution">
    <text evidence="2">The sequence shown here is derived from an EMBL/GenBank/DDBJ whole genome shotgun (WGS) entry which is preliminary data.</text>
</comment>
<dbReference type="EMBL" id="JBBHLC010000013">
    <property type="protein sequence ID" value="MEJ5863090.1"/>
    <property type="molecule type" value="Genomic_DNA"/>
</dbReference>
<keyword evidence="3" id="KW-1185">Reference proteome</keyword>
<organism evidence="2 3">
    <name type="scientific">Pseudomonas farsensis</name>
    <dbReference type="NCBI Taxonomy" id="2745492"/>
    <lineage>
        <taxon>Bacteria</taxon>
        <taxon>Pseudomonadati</taxon>
        <taxon>Pseudomonadota</taxon>
        <taxon>Gammaproteobacteria</taxon>
        <taxon>Pseudomonadales</taxon>
        <taxon>Pseudomonadaceae</taxon>
        <taxon>Pseudomonas</taxon>
    </lineage>
</organism>
<evidence type="ECO:0000256" key="1">
    <source>
        <dbReference type="SAM" id="MobiDB-lite"/>
    </source>
</evidence>
<name>A0ABU8QR16_9PSED</name>
<feature type="region of interest" description="Disordered" evidence="1">
    <location>
        <begin position="19"/>
        <end position="59"/>
    </location>
</feature>
<evidence type="ECO:0000313" key="2">
    <source>
        <dbReference type="EMBL" id="MEJ5863090.1"/>
    </source>
</evidence>
<gene>
    <name evidence="2" type="ORF">V7S98_07580</name>
</gene>
<sequence length="59" mass="6481">MRITPVFCLLASITLLGGCFDRDTDHPAKDADQSKPSLQMQKPDTPTTEPTPETKPQNP</sequence>
<dbReference type="RefSeq" id="WP_339598822.1">
    <property type="nucleotide sequence ID" value="NZ_JBBHLC010000013.1"/>
</dbReference>
<evidence type="ECO:0008006" key="4">
    <source>
        <dbReference type="Google" id="ProtNLM"/>
    </source>
</evidence>
<reference evidence="2 3" key="1">
    <citation type="submission" date="2024-02" db="EMBL/GenBank/DDBJ databases">
        <title>Identification of pathogenicity and growth-promoting function of Pseudomonas putida variant.</title>
        <authorList>
            <person name="Sun J."/>
        </authorList>
    </citation>
    <scope>NUCLEOTIDE SEQUENCE [LARGE SCALE GENOMIC DNA]</scope>
    <source>
        <strain evidence="2 3">A03</strain>
    </source>
</reference>